<accession>A0A2P6TZH6</accession>
<feature type="compositionally biased region" description="Low complexity" evidence="4">
    <location>
        <begin position="239"/>
        <end position="268"/>
    </location>
</feature>
<dbReference type="InterPro" id="IPR002068">
    <property type="entry name" value="A-crystallin/Hsp20_dom"/>
</dbReference>
<proteinExistence type="inferred from homology"/>
<evidence type="ECO:0000259" key="5">
    <source>
        <dbReference type="PROSITE" id="PS01031"/>
    </source>
</evidence>
<dbReference type="InterPro" id="IPR031107">
    <property type="entry name" value="Small_HSP"/>
</dbReference>
<dbReference type="SUPFAM" id="SSF49764">
    <property type="entry name" value="HSP20-like chaperones"/>
    <property type="match status" value="1"/>
</dbReference>
<dbReference type="CDD" id="cd06464">
    <property type="entry name" value="ACD_sHsps-like"/>
    <property type="match status" value="1"/>
</dbReference>
<feature type="domain" description="SHSP" evidence="5">
    <location>
        <begin position="126"/>
        <end position="241"/>
    </location>
</feature>
<dbReference type="PANTHER" id="PTHR11527">
    <property type="entry name" value="HEAT-SHOCK PROTEIN 20 FAMILY MEMBER"/>
    <property type="match status" value="1"/>
</dbReference>
<evidence type="ECO:0000256" key="3">
    <source>
        <dbReference type="RuleBase" id="RU003616"/>
    </source>
</evidence>
<feature type="region of interest" description="Disordered" evidence="4">
    <location>
        <begin position="1"/>
        <end position="64"/>
    </location>
</feature>
<comment type="similarity">
    <text evidence="2 3">Belongs to the small heat shock protein (HSP20) family.</text>
</comment>
<feature type="compositionally biased region" description="Low complexity" evidence="4">
    <location>
        <begin position="29"/>
        <end position="59"/>
    </location>
</feature>
<dbReference type="OrthoDB" id="1245404at2759"/>
<comment type="caution">
    <text evidence="6">The sequence shown here is derived from an EMBL/GenBank/DDBJ whole genome shotgun (WGS) entry which is preliminary data.</text>
</comment>
<protein>
    <submittedName>
        <fullName evidence="6">Molecular chaperone</fullName>
    </submittedName>
</protein>
<organism evidence="6 7">
    <name type="scientific">Chlorella sorokiniana</name>
    <name type="common">Freshwater green alga</name>
    <dbReference type="NCBI Taxonomy" id="3076"/>
    <lineage>
        <taxon>Eukaryota</taxon>
        <taxon>Viridiplantae</taxon>
        <taxon>Chlorophyta</taxon>
        <taxon>core chlorophytes</taxon>
        <taxon>Trebouxiophyceae</taxon>
        <taxon>Chlorellales</taxon>
        <taxon>Chlorellaceae</taxon>
        <taxon>Chlorella clade</taxon>
        <taxon>Chlorella</taxon>
    </lineage>
</organism>
<evidence type="ECO:0000313" key="7">
    <source>
        <dbReference type="Proteomes" id="UP000239899"/>
    </source>
</evidence>
<evidence type="ECO:0000256" key="1">
    <source>
        <dbReference type="ARBA" id="ARBA00023016"/>
    </source>
</evidence>
<dbReference type="Gene3D" id="2.60.40.790">
    <property type="match status" value="1"/>
</dbReference>
<feature type="region of interest" description="Disordered" evidence="4">
    <location>
        <begin position="222"/>
        <end position="271"/>
    </location>
</feature>
<dbReference type="AlphaFoldDB" id="A0A2P6TZH6"/>
<name>A0A2P6TZH6_CHLSO</name>
<dbReference type="STRING" id="3076.A0A2P6TZH6"/>
<dbReference type="Proteomes" id="UP000239899">
    <property type="component" value="Unassembled WGS sequence"/>
</dbReference>
<evidence type="ECO:0000313" key="6">
    <source>
        <dbReference type="EMBL" id="PRW59467.1"/>
    </source>
</evidence>
<reference evidence="6 7" key="1">
    <citation type="journal article" date="2018" name="Plant J.">
        <title>Genome sequences of Chlorella sorokiniana UTEX 1602 and Micractinium conductrix SAG 241.80: implications to maltose excretion by a green alga.</title>
        <authorList>
            <person name="Arriola M.B."/>
            <person name="Velmurugan N."/>
            <person name="Zhang Y."/>
            <person name="Plunkett M.H."/>
            <person name="Hondzo H."/>
            <person name="Barney B.M."/>
        </authorList>
    </citation>
    <scope>NUCLEOTIDE SEQUENCE [LARGE SCALE GENOMIC DNA]</scope>
    <source>
        <strain evidence="7">UTEX 1602</strain>
    </source>
</reference>
<dbReference type="InterPro" id="IPR008978">
    <property type="entry name" value="HSP20-like_chaperone"/>
</dbReference>
<dbReference type="PROSITE" id="PS01031">
    <property type="entry name" value="SHSP"/>
    <property type="match status" value="1"/>
</dbReference>
<keyword evidence="1" id="KW-0346">Stress response</keyword>
<dbReference type="EMBL" id="LHPG02000003">
    <property type="protein sequence ID" value="PRW59467.1"/>
    <property type="molecule type" value="Genomic_DNA"/>
</dbReference>
<sequence>MASSLSARQGLVAPARTTLSRRQQRAARRSLASAAPRAEAAPPAEPAAAEQQQQLAAPAEEQRAVAPRALSPLSNFGHMQQMLAEMDRKMAMLGRAVGMPMPRMALSPLASMLAEVPGWAAPSSLAAPAAISLAVDVKDTGDALHITADVPGVPAEGLKLEVSPDGVLTISGERNIESRSGSEEEGNLRIERSFGTFTRRLRLPDGVNVEGIKATAKDGVLSISVPKGPQPQPVHIPVQAAGDQPAADQPAEQGEQEPAAPAEDPAQQDADREPALATITRAGRQMWPFAVGFAVSSYIFIKVAGSVTDEDVKASKFANPRH</sequence>
<keyword evidence="7" id="KW-1185">Reference proteome</keyword>
<dbReference type="Pfam" id="PF00011">
    <property type="entry name" value="HSP20"/>
    <property type="match status" value="1"/>
</dbReference>
<gene>
    <name evidence="6" type="ORF">C2E21_1447</name>
</gene>
<evidence type="ECO:0000256" key="4">
    <source>
        <dbReference type="SAM" id="MobiDB-lite"/>
    </source>
</evidence>
<evidence type="ECO:0000256" key="2">
    <source>
        <dbReference type="PROSITE-ProRule" id="PRU00285"/>
    </source>
</evidence>